<evidence type="ECO:0000313" key="2">
    <source>
        <dbReference type="EMBL" id="KAG5574893.1"/>
    </source>
</evidence>
<reference evidence="2 3" key="1">
    <citation type="submission" date="2020-09" db="EMBL/GenBank/DDBJ databases">
        <title>De no assembly of potato wild relative species, Solanum commersonii.</title>
        <authorList>
            <person name="Cho K."/>
        </authorList>
    </citation>
    <scope>NUCLEOTIDE SEQUENCE [LARGE SCALE GENOMIC DNA]</scope>
    <source>
        <strain evidence="2">LZ3.2</strain>
        <tissue evidence="2">Leaf</tissue>
    </source>
</reference>
<feature type="region of interest" description="Disordered" evidence="1">
    <location>
        <begin position="52"/>
        <end position="73"/>
    </location>
</feature>
<dbReference type="EMBL" id="JACXVP010000011">
    <property type="protein sequence ID" value="KAG5574893.1"/>
    <property type="molecule type" value="Genomic_DNA"/>
</dbReference>
<evidence type="ECO:0000313" key="3">
    <source>
        <dbReference type="Proteomes" id="UP000824120"/>
    </source>
</evidence>
<proteinExistence type="predicted"/>
<evidence type="ECO:0000256" key="1">
    <source>
        <dbReference type="SAM" id="MobiDB-lite"/>
    </source>
</evidence>
<protein>
    <submittedName>
        <fullName evidence="2">Uncharacterized protein</fullName>
    </submittedName>
</protein>
<organism evidence="2 3">
    <name type="scientific">Solanum commersonii</name>
    <name type="common">Commerson's wild potato</name>
    <name type="synonym">Commerson's nightshade</name>
    <dbReference type="NCBI Taxonomy" id="4109"/>
    <lineage>
        <taxon>Eukaryota</taxon>
        <taxon>Viridiplantae</taxon>
        <taxon>Streptophyta</taxon>
        <taxon>Embryophyta</taxon>
        <taxon>Tracheophyta</taxon>
        <taxon>Spermatophyta</taxon>
        <taxon>Magnoliopsida</taxon>
        <taxon>eudicotyledons</taxon>
        <taxon>Gunneridae</taxon>
        <taxon>Pentapetalae</taxon>
        <taxon>asterids</taxon>
        <taxon>lamiids</taxon>
        <taxon>Solanales</taxon>
        <taxon>Solanaceae</taxon>
        <taxon>Solanoideae</taxon>
        <taxon>Solaneae</taxon>
        <taxon>Solanum</taxon>
    </lineage>
</organism>
<keyword evidence="3" id="KW-1185">Reference proteome</keyword>
<accession>A0A9J5WHH0</accession>
<name>A0A9J5WHH0_SOLCO</name>
<sequence length="120" mass="13244">MLLILGHEPLISTNVESLTADGHLCITQQPTRLPHTTAIRVPKTPVQCLLPRNANPADFQSKSRANRAQKFGPAAVTREDSDFSTLLLSEAHQNRLIVVEALSSSWFPFAARNKFKGVKL</sequence>
<comment type="caution">
    <text evidence="2">The sequence shown here is derived from an EMBL/GenBank/DDBJ whole genome shotgun (WGS) entry which is preliminary data.</text>
</comment>
<dbReference type="AlphaFoldDB" id="A0A9J5WHH0"/>
<gene>
    <name evidence="2" type="ORF">H5410_055027</name>
</gene>
<dbReference type="Proteomes" id="UP000824120">
    <property type="component" value="Chromosome 11"/>
</dbReference>